<keyword evidence="1" id="KW-0472">Membrane</keyword>
<evidence type="ECO:0008006" key="4">
    <source>
        <dbReference type="Google" id="ProtNLM"/>
    </source>
</evidence>
<comment type="caution">
    <text evidence="2">The sequence shown here is derived from an EMBL/GenBank/DDBJ whole genome shotgun (WGS) entry which is preliminary data.</text>
</comment>
<sequence length="138" mass="15409">MHSQTPSQTISRASRQRGKALPIIIGALILALLVAAYFAIVLNWSYSDGERAGYVQKFSRKGWICKTWEGDLALVNLPGQLAEIFHFTVHDEAVAAQINAEMGKRVTVHYDQRIGLPTSCFGDTRYFVDQVRVVEGVR</sequence>
<dbReference type="EMBL" id="JAYXHS010000001">
    <property type="protein sequence ID" value="MEC5385255.1"/>
    <property type="molecule type" value="Genomic_DNA"/>
</dbReference>
<gene>
    <name evidence="2" type="ORF">VVD49_05945</name>
</gene>
<feature type="transmembrane region" description="Helical" evidence="1">
    <location>
        <begin position="21"/>
        <end position="46"/>
    </location>
</feature>
<keyword evidence="3" id="KW-1185">Reference proteome</keyword>
<protein>
    <recommendedName>
        <fullName evidence="4">6-phosphogluconate dehydrogenase</fullName>
    </recommendedName>
</protein>
<proteinExistence type="predicted"/>
<evidence type="ECO:0000313" key="3">
    <source>
        <dbReference type="Proteomes" id="UP001331561"/>
    </source>
</evidence>
<name>A0ABU6K0U9_9RHOO</name>
<reference evidence="2 3" key="1">
    <citation type="submission" date="2024-01" db="EMBL/GenBank/DDBJ databases">
        <title>Uliginosibacterium soil sp. nov.</title>
        <authorList>
            <person name="Lv Y."/>
        </authorList>
    </citation>
    <scope>NUCLEOTIDE SEQUENCE [LARGE SCALE GENOMIC DNA]</scope>
    <source>
        <strain evidence="2 3">H3</strain>
    </source>
</reference>
<dbReference type="Proteomes" id="UP001331561">
    <property type="component" value="Unassembled WGS sequence"/>
</dbReference>
<dbReference type="RefSeq" id="WP_327598214.1">
    <property type="nucleotide sequence ID" value="NZ_JAYXHS010000001.1"/>
</dbReference>
<accession>A0ABU6K0U9</accession>
<keyword evidence="1" id="KW-0812">Transmembrane</keyword>
<evidence type="ECO:0000256" key="1">
    <source>
        <dbReference type="SAM" id="Phobius"/>
    </source>
</evidence>
<keyword evidence="1" id="KW-1133">Transmembrane helix</keyword>
<organism evidence="2 3">
    <name type="scientific">Uliginosibacterium silvisoli</name>
    <dbReference type="NCBI Taxonomy" id="3114758"/>
    <lineage>
        <taxon>Bacteria</taxon>
        <taxon>Pseudomonadati</taxon>
        <taxon>Pseudomonadota</taxon>
        <taxon>Betaproteobacteria</taxon>
        <taxon>Rhodocyclales</taxon>
        <taxon>Zoogloeaceae</taxon>
        <taxon>Uliginosibacterium</taxon>
    </lineage>
</organism>
<evidence type="ECO:0000313" key="2">
    <source>
        <dbReference type="EMBL" id="MEC5385255.1"/>
    </source>
</evidence>